<dbReference type="InterPro" id="IPR014017">
    <property type="entry name" value="DNA_helicase_UvrD-like_C"/>
</dbReference>
<keyword evidence="7" id="KW-0413">Isomerase</keyword>
<dbReference type="CDD" id="cd18807">
    <property type="entry name" value="SF1_C_UvrD"/>
    <property type="match status" value="1"/>
</dbReference>
<dbReference type="PANTHER" id="PTHR11070">
    <property type="entry name" value="UVRD / RECB / PCRA DNA HELICASE FAMILY MEMBER"/>
    <property type="match status" value="1"/>
</dbReference>
<dbReference type="GO" id="GO:0033202">
    <property type="term" value="C:DNA helicase complex"/>
    <property type="evidence" value="ECO:0007669"/>
    <property type="project" value="TreeGrafter"/>
</dbReference>
<evidence type="ECO:0000256" key="8">
    <source>
        <dbReference type="ARBA" id="ARBA00034617"/>
    </source>
</evidence>
<sequence>MFDYLQNLNEAQREAVLRTEGPALVIAGAGSGKTRVLTYRIANLLKQGARPSSILSLTFTNKAAREMKERIASVVGENTARYLWMGTFHSIFARILRVEHETIGYPSNFTIYDSADSKSLIKTIIKSFQLDDKIYKPGVVASRISMAKNNLITPSAYENSSEIRTADKSMRMPQIVQIYKEYAKRCFLSGAMDFDDLLLKTNLLFRDNPEILKKYQERFGYVMVDEYQDTNYSQYLIVKKLAAAHKNICVVGDDAQSIYSFRGARIENILNFKSDYPEHKVFKLEQNYRSTQTIVNAANSIIAKNKRQIPKKVFSENATGKPIKLISALTDNEEGFMVAQEIAQLQLRDHYKYEDFAILYRTNMQSRIFEESLRKRNIPYKIYGGLSFYQRKEIKDLLSYFRMTINPADNEALKRIINYPARGIGATTLSKLEAAAVNNETSIWKIVTDLPTINHANFNKGTVGKIMKFVALIEKFRELSANNDAIDTAKTIAEETGILKELYTDKSPEGLSRHENIQELLNGIQEFSINALETGEPEKLENYLEDVALLTDQDNEKEEDKNKVTLMTVHSSKGLEFKNVFVVGLEENLFPSNQNNDNKPEALEEERRLFYVALTRAEENAWFSYANQRYRWGNLDFCSPSRFLEDIDGQFLDSSGVAAQVSPARRAESNDDIQPERYHQNSVRRQAPGAFKTRESQNFFNKKLVSLKESNKVQNTFQGDAPEKIQTGMVVEHQRFGEGKVINIEGVAPNIKATVFFKSGTQKQLLLKFAKLKIKT</sequence>
<dbReference type="AlphaFoldDB" id="A0A6C0RB68"/>
<dbReference type="PANTHER" id="PTHR11070:SF2">
    <property type="entry name" value="ATP-DEPENDENT DNA HELICASE SRS2"/>
    <property type="match status" value="1"/>
</dbReference>
<dbReference type="GO" id="GO:0016787">
    <property type="term" value="F:hydrolase activity"/>
    <property type="evidence" value="ECO:0007669"/>
    <property type="project" value="UniProtKB-UniRule"/>
</dbReference>
<organism evidence="15 16">
    <name type="scientific">Draconibacterium halophilum</name>
    <dbReference type="NCBI Taxonomy" id="2706887"/>
    <lineage>
        <taxon>Bacteria</taxon>
        <taxon>Pseudomonadati</taxon>
        <taxon>Bacteroidota</taxon>
        <taxon>Bacteroidia</taxon>
        <taxon>Marinilabiliales</taxon>
        <taxon>Prolixibacteraceae</taxon>
        <taxon>Draconibacterium</taxon>
    </lineage>
</organism>
<dbReference type="GO" id="GO:0005829">
    <property type="term" value="C:cytosol"/>
    <property type="evidence" value="ECO:0007669"/>
    <property type="project" value="TreeGrafter"/>
</dbReference>
<dbReference type="RefSeq" id="WP_163345256.1">
    <property type="nucleotide sequence ID" value="NZ_CP048409.1"/>
</dbReference>
<keyword evidence="3 12" id="KW-0378">Hydrolase</keyword>
<proteinExistence type="inferred from homology"/>
<dbReference type="GO" id="GO:0043138">
    <property type="term" value="F:3'-5' DNA helicase activity"/>
    <property type="evidence" value="ECO:0007669"/>
    <property type="project" value="UniProtKB-EC"/>
</dbReference>
<evidence type="ECO:0000256" key="3">
    <source>
        <dbReference type="ARBA" id="ARBA00022801"/>
    </source>
</evidence>
<comment type="similarity">
    <text evidence="1">Belongs to the helicase family. UvrD subfamily.</text>
</comment>
<evidence type="ECO:0000313" key="16">
    <source>
        <dbReference type="Proteomes" id="UP000474630"/>
    </source>
</evidence>
<dbReference type="InterPro" id="IPR027417">
    <property type="entry name" value="P-loop_NTPase"/>
</dbReference>
<evidence type="ECO:0000256" key="10">
    <source>
        <dbReference type="ARBA" id="ARBA00034923"/>
    </source>
</evidence>
<dbReference type="PROSITE" id="PS51217">
    <property type="entry name" value="UVRD_HELICASE_CTER"/>
    <property type="match status" value="1"/>
</dbReference>
<evidence type="ECO:0000256" key="12">
    <source>
        <dbReference type="PROSITE-ProRule" id="PRU00560"/>
    </source>
</evidence>
<dbReference type="GO" id="GO:0003677">
    <property type="term" value="F:DNA binding"/>
    <property type="evidence" value="ECO:0007669"/>
    <property type="project" value="UniProtKB-KW"/>
</dbReference>
<dbReference type="KEGG" id="drc:G0Q07_06135"/>
<dbReference type="Gene3D" id="1.10.486.10">
    <property type="entry name" value="PCRA, domain 4"/>
    <property type="match status" value="1"/>
</dbReference>
<keyword evidence="4 12" id="KW-0347">Helicase</keyword>
<dbReference type="Pfam" id="PF00580">
    <property type="entry name" value="UvrD-helicase"/>
    <property type="match status" value="1"/>
</dbReference>
<dbReference type="InterPro" id="IPR013986">
    <property type="entry name" value="DExx_box_DNA_helicase_dom_sf"/>
</dbReference>
<dbReference type="GO" id="GO:0000725">
    <property type="term" value="P:recombinational repair"/>
    <property type="evidence" value="ECO:0007669"/>
    <property type="project" value="TreeGrafter"/>
</dbReference>
<feature type="domain" description="UvrD-like helicase ATP-binding" evidence="13">
    <location>
        <begin position="6"/>
        <end position="291"/>
    </location>
</feature>
<evidence type="ECO:0000256" key="4">
    <source>
        <dbReference type="ARBA" id="ARBA00022806"/>
    </source>
</evidence>
<keyword evidence="2 12" id="KW-0547">Nucleotide-binding</keyword>
<feature type="binding site" evidence="12">
    <location>
        <begin position="27"/>
        <end position="34"/>
    </location>
    <ligand>
        <name>ATP</name>
        <dbReference type="ChEBI" id="CHEBI:30616"/>
    </ligand>
</feature>
<protein>
    <recommendedName>
        <fullName evidence="9">DNA 3'-5' helicase</fullName>
        <ecNumber evidence="9">5.6.2.4</ecNumber>
    </recommendedName>
    <alternativeName>
        <fullName evidence="10">DNA 3'-5' helicase II</fullName>
    </alternativeName>
</protein>
<keyword evidence="5 12" id="KW-0067">ATP-binding</keyword>
<dbReference type="EC" id="5.6.2.4" evidence="9"/>
<accession>A0A6C0RB68</accession>
<keyword evidence="6" id="KW-0238">DNA-binding</keyword>
<dbReference type="GO" id="GO:0005524">
    <property type="term" value="F:ATP binding"/>
    <property type="evidence" value="ECO:0007669"/>
    <property type="project" value="UniProtKB-UniRule"/>
</dbReference>
<dbReference type="Pfam" id="PF13361">
    <property type="entry name" value="UvrD_C"/>
    <property type="match status" value="1"/>
</dbReference>
<dbReference type="SUPFAM" id="SSF52540">
    <property type="entry name" value="P-loop containing nucleoside triphosphate hydrolases"/>
    <property type="match status" value="1"/>
</dbReference>
<dbReference type="Gene3D" id="1.10.10.160">
    <property type="match status" value="1"/>
</dbReference>
<dbReference type="Gene3D" id="3.40.50.300">
    <property type="entry name" value="P-loop containing nucleotide triphosphate hydrolases"/>
    <property type="match status" value="2"/>
</dbReference>
<evidence type="ECO:0000259" key="13">
    <source>
        <dbReference type="PROSITE" id="PS51198"/>
    </source>
</evidence>
<evidence type="ECO:0000256" key="7">
    <source>
        <dbReference type="ARBA" id="ARBA00023235"/>
    </source>
</evidence>
<evidence type="ECO:0000313" key="15">
    <source>
        <dbReference type="EMBL" id="QIA07329.1"/>
    </source>
</evidence>
<evidence type="ECO:0000259" key="14">
    <source>
        <dbReference type="PROSITE" id="PS51217"/>
    </source>
</evidence>
<evidence type="ECO:0000256" key="6">
    <source>
        <dbReference type="ARBA" id="ARBA00023125"/>
    </source>
</evidence>
<evidence type="ECO:0000256" key="11">
    <source>
        <dbReference type="ARBA" id="ARBA00048988"/>
    </source>
</evidence>
<feature type="domain" description="UvrD-like helicase C-terminal" evidence="14">
    <location>
        <begin position="292"/>
        <end position="574"/>
    </location>
</feature>
<keyword evidence="16" id="KW-1185">Reference proteome</keyword>
<evidence type="ECO:0000256" key="5">
    <source>
        <dbReference type="ARBA" id="ARBA00022840"/>
    </source>
</evidence>
<dbReference type="CDD" id="cd17932">
    <property type="entry name" value="DEXQc_UvrD"/>
    <property type="match status" value="1"/>
</dbReference>
<dbReference type="InterPro" id="IPR000212">
    <property type="entry name" value="DNA_helicase_UvrD/REP"/>
</dbReference>
<comment type="catalytic activity">
    <reaction evidence="11">
        <text>ATP + H2O = ADP + phosphate + H(+)</text>
        <dbReference type="Rhea" id="RHEA:13065"/>
        <dbReference type="ChEBI" id="CHEBI:15377"/>
        <dbReference type="ChEBI" id="CHEBI:15378"/>
        <dbReference type="ChEBI" id="CHEBI:30616"/>
        <dbReference type="ChEBI" id="CHEBI:43474"/>
        <dbReference type="ChEBI" id="CHEBI:456216"/>
        <dbReference type="EC" id="5.6.2.4"/>
    </reaction>
</comment>
<name>A0A6C0RB68_9BACT</name>
<evidence type="ECO:0000256" key="2">
    <source>
        <dbReference type="ARBA" id="ARBA00022741"/>
    </source>
</evidence>
<reference evidence="15 16" key="1">
    <citation type="submission" date="2020-02" db="EMBL/GenBank/DDBJ databases">
        <title>Genome sequencing for Draconibacterium sp. strain M1.</title>
        <authorList>
            <person name="Park S.-J."/>
        </authorList>
    </citation>
    <scope>NUCLEOTIDE SEQUENCE [LARGE SCALE GENOMIC DNA]</scope>
    <source>
        <strain evidence="15 16">M1</strain>
    </source>
</reference>
<comment type="catalytic activity">
    <reaction evidence="8">
        <text>Couples ATP hydrolysis with the unwinding of duplex DNA by translocating in the 3'-5' direction.</text>
        <dbReference type="EC" id="5.6.2.4"/>
    </reaction>
</comment>
<gene>
    <name evidence="15" type="ORF">G0Q07_06135</name>
</gene>
<dbReference type="EMBL" id="CP048409">
    <property type="protein sequence ID" value="QIA07329.1"/>
    <property type="molecule type" value="Genomic_DNA"/>
</dbReference>
<dbReference type="PROSITE" id="PS51198">
    <property type="entry name" value="UVRD_HELICASE_ATP_BIND"/>
    <property type="match status" value="1"/>
</dbReference>
<dbReference type="Proteomes" id="UP000474630">
    <property type="component" value="Chromosome"/>
</dbReference>
<evidence type="ECO:0000256" key="1">
    <source>
        <dbReference type="ARBA" id="ARBA00009922"/>
    </source>
</evidence>
<dbReference type="InterPro" id="IPR014016">
    <property type="entry name" value="UvrD-like_ATP-bd"/>
</dbReference>
<evidence type="ECO:0000256" key="9">
    <source>
        <dbReference type="ARBA" id="ARBA00034808"/>
    </source>
</evidence>